<dbReference type="InterPro" id="IPR036816">
    <property type="entry name" value="RNaseA-like_dom_sf"/>
</dbReference>
<evidence type="ECO:0000313" key="1">
    <source>
        <dbReference type="EMBL" id="JAI06175.1"/>
    </source>
</evidence>
<reference evidence="1" key="2">
    <citation type="journal article" date="2015" name="Fish Shellfish Immunol.">
        <title>Early steps in the European eel (Anguilla anguilla)-Vibrio vulnificus interaction in the gills: Role of the RtxA13 toxin.</title>
        <authorList>
            <person name="Callol A."/>
            <person name="Pajuelo D."/>
            <person name="Ebbesson L."/>
            <person name="Teles M."/>
            <person name="MacKenzie S."/>
            <person name="Amaro C."/>
        </authorList>
    </citation>
    <scope>NUCLEOTIDE SEQUENCE</scope>
</reference>
<sequence length="54" mass="6284">MTVRDCNDRMDFVNRHYYGNQCKRVNTFIAGPNLDCRRCGLWTCGDTLQQAGRL</sequence>
<dbReference type="EMBL" id="GBXM01002403">
    <property type="protein sequence ID" value="JAI06175.1"/>
    <property type="molecule type" value="Transcribed_RNA"/>
</dbReference>
<dbReference type="AlphaFoldDB" id="A0A0E9XU22"/>
<dbReference type="SUPFAM" id="SSF54076">
    <property type="entry name" value="RNase A-like"/>
    <property type="match status" value="1"/>
</dbReference>
<dbReference type="InterPro" id="IPR023411">
    <property type="entry name" value="RNaseA_AS"/>
</dbReference>
<protein>
    <submittedName>
        <fullName evidence="1">Uncharacterized protein</fullName>
    </submittedName>
</protein>
<organism evidence="1">
    <name type="scientific">Anguilla anguilla</name>
    <name type="common">European freshwater eel</name>
    <name type="synonym">Muraena anguilla</name>
    <dbReference type="NCBI Taxonomy" id="7936"/>
    <lineage>
        <taxon>Eukaryota</taxon>
        <taxon>Metazoa</taxon>
        <taxon>Chordata</taxon>
        <taxon>Craniata</taxon>
        <taxon>Vertebrata</taxon>
        <taxon>Euteleostomi</taxon>
        <taxon>Actinopterygii</taxon>
        <taxon>Neopterygii</taxon>
        <taxon>Teleostei</taxon>
        <taxon>Anguilliformes</taxon>
        <taxon>Anguillidae</taxon>
        <taxon>Anguilla</taxon>
    </lineage>
</organism>
<dbReference type="PROSITE" id="PS00127">
    <property type="entry name" value="RNASE_PANCREATIC"/>
    <property type="match status" value="1"/>
</dbReference>
<reference evidence="1" key="1">
    <citation type="submission" date="2014-11" db="EMBL/GenBank/DDBJ databases">
        <authorList>
            <person name="Amaro Gonzalez C."/>
        </authorList>
    </citation>
    <scope>NUCLEOTIDE SEQUENCE</scope>
</reference>
<proteinExistence type="predicted"/>
<name>A0A0E9XU22_ANGAN</name>
<accession>A0A0E9XU22</accession>